<sequence length="178" mass="18904">MLVLMALAVLVLGGAISGVAAAQSAPSDQDSHFLVQAHRANLAEIEAGKTALDKASDQTVRDLANRFVADHTRLDANVRKAAEDLNVTLPDRPGPKQRAVLDKVSALSGAAFDRAWIAAEIKGHRETLDAVNTELRDGSSTEVKQLATDAKPVVQEHLNLLEKARGSEKTPESTPSPS</sequence>
<dbReference type="PANTHER" id="PTHR38593">
    <property type="entry name" value="BLR2558 PROTEIN"/>
    <property type="match status" value="1"/>
</dbReference>
<dbReference type="Gene3D" id="1.20.1260.10">
    <property type="match status" value="1"/>
</dbReference>
<protein>
    <submittedName>
        <fullName evidence="3">Membrane protein</fullName>
    </submittedName>
</protein>
<proteinExistence type="predicted"/>
<comment type="caution">
    <text evidence="3">The sequence shown here is derived from an EMBL/GenBank/DDBJ whole genome shotgun (WGS) entry which is preliminary data.</text>
</comment>
<accession>A0ABT9Q6T9</accession>
<evidence type="ECO:0000313" key="3">
    <source>
        <dbReference type="EMBL" id="MDP9842377.1"/>
    </source>
</evidence>
<reference evidence="3 4" key="1">
    <citation type="submission" date="2023-07" db="EMBL/GenBank/DDBJ databases">
        <title>Sequencing the genomes of 1000 actinobacteria strains.</title>
        <authorList>
            <person name="Klenk H.-P."/>
        </authorList>
    </citation>
    <scope>NUCLEOTIDE SEQUENCE [LARGE SCALE GENOMIC DNA]</scope>
    <source>
        <strain evidence="3 4">DSM 46740</strain>
    </source>
</reference>
<gene>
    <name evidence="3" type="ORF">J2853_001588</name>
</gene>
<dbReference type="Pfam" id="PF13628">
    <property type="entry name" value="DUF4142"/>
    <property type="match status" value="1"/>
</dbReference>
<dbReference type="EMBL" id="JAUSQU010000001">
    <property type="protein sequence ID" value="MDP9842377.1"/>
    <property type="molecule type" value="Genomic_DNA"/>
</dbReference>
<dbReference type="Proteomes" id="UP001225356">
    <property type="component" value="Unassembled WGS sequence"/>
</dbReference>
<feature type="signal peptide" evidence="1">
    <location>
        <begin position="1"/>
        <end position="21"/>
    </location>
</feature>
<feature type="chain" id="PRO_5046431412" evidence="1">
    <location>
        <begin position="22"/>
        <end position="178"/>
    </location>
</feature>
<dbReference type="InterPro" id="IPR025419">
    <property type="entry name" value="DUF4142"/>
</dbReference>
<dbReference type="RefSeq" id="WP_307556285.1">
    <property type="nucleotide sequence ID" value="NZ_JAUSQU010000001.1"/>
</dbReference>
<dbReference type="InterPro" id="IPR012347">
    <property type="entry name" value="Ferritin-like"/>
</dbReference>
<organism evidence="3 4">
    <name type="scientific">Streptosporangium lutulentum</name>
    <dbReference type="NCBI Taxonomy" id="1461250"/>
    <lineage>
        <taxon>Bacteria</taxon>
        <taxon>Bacillati</taxon>
        <taxon>Actinomycetota</taxon>
        <taxon>Actinomycetes</taxon>
        <taxon>Streptosporangiales</taxon>
        <taxon>Streptosporangiaceae</taxon>
        <taxon>Streptosporangium</taxon>
    </lineage>
</organism>
<feature type="domain" description="DUF4142" evidence="2">
    <location>
        <begin position="29"/>
        <end position="161"/>
    </location>
</feature>
<keyword evidence="1" id="KW-0732">Signal</keyword>
<evidence type="ECO:0000313" key="4">
    <source>
        <dbReference type="Proteomes" id="UP001225356"/>
    </source>
</evidence>
<keyword evidence="4" id="KW-1185">Reference proteome</keyword>
<dbReference type="PANTHER" id="PTHR38593:SF1">
    <property type="entry name" value="BLR2558 PROTEIN"/>
    <property type="match status" value="1"/>
</dbReference>
<evidence type="ECO:0000259" key="2">
    <source>
        <dbReference type="Pfam" id="PF13628"/>
    </source>
</evidence>
<name>A0ABT9Q6T9_9ACTN</name>
<evidence type="ECO:0000256" key="1">
    <source>
        <dbReference type="SAM" id="SignalP"/>
    </source>
</evidence>